<evidence type="ECO:0000256" key="10">
    <source>
        <dbReference type="ARBA" id="ARBA00022982"/>
    </source>
</evidence>
<evidence type="ECO:0000256" key="7">
    <source>
        <dbReference type="ARBA" id="ARBA00022660"/>
    </source>
</evidence>
<dbReference type="InterPro" id="IPR003918">
    <property type="entry name" value="NADH_UbQ_OxRdtase"/>
</dbReference>
<evidence type="ECO:0000256" key="3">
    <source>
        <dbReference type="ARBA" id="ARBA00009025"/>
    </source>
</evidence>
<dbReference type="PANTHER" id="PTHR43507:SF20">
    <property type="entry name" value="NADH-UBIQUINONE OXIDOREDUCTASE CHAIN 4"/>
    <property type="match status" value="1"/>
</dbReference>
<comment type="similarity">
    <text evidence="3 17">Belongs to the complex I subunit 4 family.</text>
</comment>
<keyword evidence="12 17" id="KW-0520">NAD</keyword>
<feature type="transmembrane region" description="Helical" evidence="17">
    <location>
        <begin position="182"/>
        <end position="204"/>
    </location>
</feature>
<evidence type="ECO:0000259" key="19">
    <source>
        <dbReference type="Pfam" id="PF01059"/>
    </source>
</evidence>
<protein>
    <recommendedName>
        <fullName evidence="5 17">NADH-ubiquinone oxidoreductase chain 4</fullName>
        <ecNumber evidence="4 17">7.1.1.2</ecNumber>
    </recommendedName>
</protein>
<feature type="transmembrane region" description="Helical" evidence="17">
    <location>
        <begin position="6"/>
        <end position="23"/>
    </location>
</feature>
<feature type="transmembrane region" description="Helical" evidence="17">
    <location>
        <begin position="143"/>
        <end position="162"/>
    </location>
</feature>
<dbReference type="GO" id="GO:0042773">
    <property type="term" value="P:ATP synthesis coupled electron transport"/>
    <property type="evidence" value="ECO:0007669"/>
    <property type="project" value="InterPro"/>
</dbReference>
<keyword evidence="8 17" id="KW-0812">Transmembrane</keyword>
<gene>
    <name evidence="20" type="primary">nad4</name>
</gene>
<dbReference type="PRINTS" id="PR01437">
    <property type="entry name" value="NUOXDRDTASE4"/>
</dbReference>
<evidence type="ECO:0000256" key="6">
    <source>
        <dbReference type="ARBA" id="ARBA00022448"/>
    </source>
</evidence>
<feature type="transmembrane region" description="Helical" evidence="17">
    <location>
        <begin position="370"/>
        <end position="400"/>
    </location>
</feature>
<reference evidence="20" key="1">
    <citation type="journal article" date="2007" name="BMC Genomics">
        <title>The complete mitochondrial genome of Pseudocellus pearsei (Chelicerata: Ricinulei) and a comparison of mitochondrial gene rearrangements in Arachnida.</title>
        <authorList>
            <person name="Fahrein K."/>
            <person name="Talarico G."/>
            <person name="Braband A."/>
            <person name="Podsiadlowski L."/>
        </authorList>
    </citation>
    <scope>NUCLEOTIDE SEQUENCE</scope>
</reference>
<evidence type="ECO:0000256" key="5">
    <source>
        <dbReference type="ARBA" id="ARBA00021006"/>
    </source>
</evidence>
<dbReference type="EMBL" id="EU024482">
    <property type="protein sequence ID" value="ABS71898.1"/>
    <property type="molecule type" value="Genomic_DNA"/>
</dbReference>
<feature type="transmembrane region" description="Helical" evidence="17">
    <location>
        <begin position="298"/>
        <end position="318"/>
    </location>
</feature>
<comment type="subcellular location">
    <subcellularLocation>
        <location evidence="2 17">Mitochondrion membrane</location>
        <topology evidence="2 17">Multi-pass membrane protein</topology>
    </subcellularLocation>
</comment>
<dbReference type="PANTHER" id="PTHR43507">
    <property type="entry name" value="NADH-UBIQUINONE OXIDOREDUCTASE CHAIN 4"/>
    <property type="match status" value="1"/>
</dbReference>
<dbReference type="GO" id="GO:0015990">
    <property type="term" value="P:electron transport coupled proton transport"/>
    <property type="evidence" value="ECO:0007669"/>
    <property type="project" value="TreeGrafter"/>
</dbReference>
<sequence length="445" mass="50924">MLMVFSSLLLLMVVSWGLEWFILQFWTMLYSLVMVVVLYMMGDYLCFGGFVGGDSMSGLMILLTFWLCGLMMMASQKIKMEKDNDESFSFLVIFMGGVLFMVFGMLDLFWFYIFFELVLIPTLLMILGWGFQPERLQAGMYMLFYTMVCFFTFISGFDVLYMMSWVEYIIMFVDMWFNMEGLWILVMMVAFLVKLPMFMLHLWLPSAHVEAPVAGSIILAGVLFKLGGYGLYRFMNLFYGGLFWVGGYMISLCLIGGVVISFICMCQVDLKSLIAYSSVSHMGILLGGYFTFSGWGMGGGLVMMLAHGLCSSGLFCLVNMFYERLHTRSLMMIKGMMLMFPSIGLFWFLLSMGNMASPPSINLLGEIMLMISMIGWSSLVIFVIGVLSFMSVGYTIYMYSSVQHGKSWVYYGLDSIKIREYLMLFCHLLPMNYMILFGSEMGCWM</sequence>
<evidence type="ECO:0000256" key="11">
    <source>
        <dbReference type="ARBA" id="ARBA00022989"/>
    </source>
</evidence>
<name>A9LI69_9ARAC</name>
<keyword evidence="13 17" id="KW-0830">Ubiquinone</keyword>
<organism evidence="20">
    <name type="scientific">Nothopuga sp. 1 LP-2008</name>
    <dbReference type="NCBI Taxonomy" id="504482"/>
    <lineage>
        <taxon>Eukaryota</taxon>
        <taxon>Metazoa</taxon>
        <taxon>Ecdysozoa</taxon>
        <taxon>Arthropoda</taxon>
        <taxon>Chelicerata</taxon>
        <taxon>Arachnida</taxon>
        <taxon>Solifugae</taxon>
        <taxon>Ammotrechidae</taxon>
        <taxon>Nothopuga</taxon>
    </lineage>
</organism>
<keyword evidence="9" id="KW-1278">Translocase</keyword>
<dbReference type="InterPro" id="IPR001750">
    <property type="entry name" value="ND/Mrp_TM"/>
</dbReference>
<proteinExistence type="inferred from homology"/>
<geneLocation type="mitochondrion" evidence="20"/>
<evidence type="ECO:0000256" key="15">
    <source>
        <dbReference type="ARBA" id="ARBA00023136"/>
    </source>
</evidence>
<evidence type="ECO:0000256" key="13">
    <source>
        <dbReference type="ARBA" id="ARBA00023075"/>
    </source>
</evidence>
<dbReference type="InterPro" id="IPR000260">
    <property type="entry name" value="NADH4_N"/>
</dbReference>
<evidence type="ECO:0000256" key="8">
    <source>
        <dbReference type="ARBA" id="ARBA00022692"/>
    </source>
</evidence>
<comment type="catalytic activity">
    <reaction evidence="16 17">
        <text>a ubiquinone + NADH + 5 H(+)(in) = a ubiquinol + NAD(+) + 4 H(+)(out)</text>
        <dbReference type="Rhea" id="RHEA:29091"/>
        <dbReference type="Rhea" id="RHEA-COMP:9565"/>
        <dbReference type="Rhea" id="RHEA-COMP:9566"/>
        <dbReference type="ChEBI" id="CHEBI:15378"/>
        <dbReference type="ChEBI" id="CHEBI:16389"/>
        <dbReference type="ChEBI" id="CHEBI:17976"/>
        <dbReference type="ChEBI" id="CHEBI:57540"/>
        <dbReference type="ChEBI" id="CHEBI:57945"/>
        <dbReference type="EC" id="7.1.1.2"/>
    </reaction>
</comment>
<feature type="transmembrane region" description="Helical" evidence="17">
    <location>
        <begin position="109"/>
        <end position="131"/>
    </location>
</feature>
<dbReference type="Pfam" id="PF01059">
    <property type="entry name" value="Oxidored_q5_N"/>
    <property type="match status" value="1"/>
</dbReference>
<feature type="transmembrane region" description="Helical" evidence="17">
    <location>
        <begin position="330"/>
        <end position="350"/>
    </location>
</feature>
<evidence type="ECO:0000313" key="20">
    <source>
        <dbReference type="EMBL" id="ABS71898.1"/>
    </source>
</evidence>
<feature type="transmembrane region" description="Helical" evidence="17">
    <location>
        <begin position="30"/>
        <end position="50"/>
    </location>
</feature>
<dbReference type="AlphaFoldDB" id="A9LI69"/>
<keyword evidence="7 17" id="KW-0679">Respiratory chain</keyword>
<keyword evidence="10 17" id="KW-0249">Electron transport</keyword>
<feature type="transmembrane region" description="Helical" evidence="17">
    <location>
        <begin position="273"/>
        <end position="292"/>
    </location>
</feature>
<evidence type="ECO:0000256" key="14">
    <source>
        <dbReference type="ARBA" id="ARBA00023128"/>
    </source>
</evidence>
<keyword evidence="15 17" id="KW-0472">Membrane</keyword>
<dbReference type="EC" id="7.1.1.2" evidence="4 17"/>
<evidence type="ECO:0000256" key="17">
    <source>
        <dbReference type="RuleBase" id="RU003297"/>
    </source>
</evidence>
<comment type="function">
    <text evidence="17">Core subunit of the mitochondrial membrane respiratory chain NADH dehydrogenase (Complex I) which catalyzes electron transfer from NADH through the respiratory chain, using ubiquinone as an electron acceptor. Essential for the catalytic activity and assembly of complex I.</text>
</comment>
<comment type="function">
    <text evidence="1">Core subunit of the mitochondrial membrane respiratory chain NADH dehydrogenase (Complex I) that is believed to belong to the minimal assembly required for catalysis. Complex I functions in the transfer of electrons from NADH to the respiratory chain. The immediate electron acceptor for the enzyme is believed to be ubiquinone.</text>
</comment>
<evidence type="ECO:0000256" key="1">
    <source>
        <dbReference type="ARBA" id="ARBA00003257"/>
    </source>
</evidence>
<keyword evidence="6 17" id="KW-0813">Transport</keyword>
<keyword evidence="14 17" id="KW-0496">Mitochondrion</keyword>
<feature type="transmembrane region" description="Helical" evidence="17">
    <location>
        <begin position="211"/>
        <end position="232"/>
    </location>
</feature>
<dbReference type="Pfam" id="PF00361">
    <property type="entry name" value="Proton_antipo_M"/>
    <property type="match status" value="1"/>
</dbReference>
<feature type="domain" description="NADH:quinone oxidoreductase/Mrp antiporter transmembrane" evidence="18">
    <location>
        <begin position="107"/>
        <end position="389"/>
    </location>
</feature>
<accession>A9LI69</accession>
<feature type="transmembrane region" description="Helical" evidence="17">
    <location>
        <begin position="238"/>
        <end position="266"/>
    </location>
</feature>
<evidence type="ECO:0000256" key="9">
    <source>
        <dbReference type="ARBA" id="ARBA00022967"/>
    </source>
</evidence>
<evidence type="ECO:0000256" key="16">
    <source>
        <dbReference type="ARBA" id="ARBA00049551"/>
    </source>
</evidence>
<dbReference type="GO" id="GO:0003954">
    <property type="term" value="F:NADH dehydrogenase activity"/>
    <property type="evidence" value="ECO:0007669"/>
    <property type="project" value="TreeGrafter"/>
</dbReference>
<feature type="domain" description="NADH:ubiquinone oxidoreductase chain 4 N-terminal" evidence="19">
    <location>
        <begin position="1"/>
        <end position="101"/>
    </location>
</feature>
<evidence type="ECO:0000256" key="4">
    <source>
        <dbReference type="ARBA" id="ARBA00012944"/>
    </source>
</evidence>
<dbReference type="GO" id="GO:0048039">
    <property type="term" value="F:ubiquinone binding"/>
    <property type="evidence" value="ECO:0007669"/>
    <property type="project" value="TreeGrafter"/>
</dbReference>
<evidence type="ECO:0000256" key="12">
    <source>
        <dbReference type="ARBA" id="ARBA00023027"/>
    </source>
</evidence>
<keyword evidence="11 17" id="KW-1133">Transmembrane helix</keyword>
<evidence type="ECO:0000256" key="2">
    <source>
        <dbReference type="ARBA" id="ARBA00004225"/>
    </source>
</evidence>
<feature type="transmembrane region" description="Helical" evidence="17">
    <location>
        <begin position="87"/>
        <end position="103"/>
    </location>
</feature>
<dbReference type="GO" id="GO:0008137">
    <property type="term" value="F:NADH dehydrogenase (ubiquinone) activity"/>
    <property type="evidence" value="ECO:0007669"/>
    <property type="project" value="UniProtKB-UniRule"/>
</dbReference>
<evidence type="ECO:0000259" key="18">
    <source>
        <dbReference type="Pfam" id="PF00361"/>
    </source>
</evidence>
<dbReference type="GO" id="GO:0031966">
    <property type="term" value="C:mitochondrial membrane"/>
    <property type="evidence" value="ECO:0007669"/>
    <property type="project" value="UniProtKB-SubCell"/>
</dbReference>
<feature type="transmembrane region" description="Helical" evidence="17">
    <location>
        <begin position="56"/>
        <end position="75"/>
    </location>
</feature>